<feature type="signal peptide" evidence="2">
    <location>
        <begin position="1"/>
        <end position="25"/>
    </location>
</feature>
<evidence type="ECO:0000313" key="4">
    <source>
        <dbReference type="RefSeq" id="XP_016983788.1"/>
    </source>
</evidence>
<organism evidence="3">
    <name type="scientific">Drosophila rhopaloa</name>
    <name type="common">Fruit fly</name>
    <dbReference type="NCBI Taxonomy" id="1041015"/>
    <lineage>
        <taxon>Eukaryota</taxon>
        <taxon>Metazoa</taxon>
        <taxon>Ecdysozoa</taxon>
        <taxon>Arthropoda</taxon>
        <taxon>Hexapoda</taxon>
        <taxon>Insecta</taxon>
        <taxon>Pterygota</taxon>
        <taxon>Neoptera</taxon>
        <taxon>Endopterygota</taxon>
        <taxon>Diptera</taxon>
        <taxon>Brachycera</taxon>
        <taxon>Muscomorpha</taxon>
        <taxon>Ephydroidea</taxon>
        <taxon>Drosophilidae</taxon>
        <taxon>Drosophila</taxon>
        <taxon>Sophophora</taxon>
    </lineage>
</organism>
<sequence length="516" mass="57965">MNRSSRRLPALLFGLLVCLVAQTAGHLTTEDESDLAIIPPDADNVEIHQVKFVNGVMQEDHPVIMYKEDFVNEDYVDPTKNETSPGRNKKHKRTHHHRAELQTENEEDRILFDVLPDKPIVLSDDLKALPVSQVEAAQLAEPVKLGKLPKKYHSRKRRQAETEMVYDFRNGHYVYLPYLTYKRPPVPGKQPDKDRKIGHPPQYHPASTTYIQQPDTNRNVGQPSQNYPGQTIDINQPDQNRNVGQPAQNYPGQTIDINQPDQNRNVGQPPQNYPGQNNDIQPGSVDSRIGLIHDPNPELADNSLYNQTRPTKTPTTTPSFIIIDGPKVTKKPDIEFGADNINDFNAARTRTTTYRPVVRPNTRSPKVGLPTLRPNTRPANPPPPSEPKVSNCVWAIVYCCSGDSKKIRYQCFEELGCHGAFWDINPCADETVRDADLVPLAGFSPPAFAPPPAAARRPSFREDAFRFPQEVGYQTGSNCHRASKYCCGLKNFGSQYDCFYHYGCNESISTIISSCS</sequence>
<feature type="compositionally biased region" description="Low complexity" evidence="1">
    <location>
        <begin position="308"/>
        <end position="318"/>
    </location>
</feature>
<keyword evidence="2" id="KW-0732">Signal</keyword>
<name>A0A6P4F054_DRORH</name>
<dbReference type="RefSeq" id="XP_016983788.1">
    <property type="nucleotide sequence ID" value="XM_017128299.1"/>
</dbReference>
<feature type="compositionally biased region" description="Basic residues" evidence="1">
    <location>
        <begin position="87"/>
        <end position="98"/>
    </location>
</feature>
<evidence type="ECO:0000313" key="3">
    <source>
        <dbReference type="RefSeq" id="XP_016983787.1"/>
    </source>
</evidence>
<protein>
    <submittedName>
        <fullName evidence="3 4">Uncharacterized protein LOC108047889 isoform X1</fullName>
    </submittedName>
</protein>
<dbReference type="OrthoDB" id="6350087at2759"/>
<dbReference type="RefSeq" id="XP_016983787.1">
    <property type="nucleotide sequence ID" value="XM_017128298.1"/>
</dbReference>
<feature type="chain" id="PRO_5044647251" evidence="2">
    <location>
        <begin position="26"/>
        <end position="516"/>
    </location>
</feature>
<evidence type="ECO:0000256" key="2">
    <source>
        <dbReference type="SAM" id="SignalP"/>
    </source>
</evidence>
<proteinExistence type="predicted"/>
<accession>A0A6P4F054</accession>
<dbReference type="AlphaFoldDB" id="A0A6P4F054"/>
<feature type="region of interest" description="Disordered" evidence="1">
    <location>
        <begin position="76"/>
        <end position="103"/>
    </location>
</feature>
<feature type="region of interest" description="Disordered" evidence="1">
    <location>
        <begin position="297"/>
        <end position="320"/>
    </location>
</feature>
<reference evidence="3 4" key="1">
    <citation type="submission" date="2025-04" db="UniProtKB">
        <authorList>
            <consortium name="RefSeq"/>
        </authorList>
    </citation>
    <scope>IDENTIFICATION</scope>
</reference>
<gene>
    <name evidence="3 4" type="primary">LOC108047889</name>
</gene>
<feature type="compositionally biased region" description="Polar residues" evidence="1">
    <location>
        <begin position="205"/>
        <end position="281"/>
    </location>
</feature>
<evidence type="ECO:0000256" key="1">
    <source>
        <dbReference type="SAM" id="MobiDB-lite"/>
    </source>
</evidence>
<feature type="region of interest" description="Disordered" evidence="1">
    <location>
        <begin position="357"/>
        <end position="387"/>
    </location>
</feature>
<feature type="region of interest" description="Disordered" evidence="1">
    <location>
        <begin position="182"/>
        <end position="284"/>
    </location>
</feature>